<dbReference type="FunFam" id="3.90.226.10:FF:000009">
    <property type="entry name" value="Carnitinyl-CoA dehydratase"/>
    <property type="match status" value="1"/>
</dbReference>
<evidence type="ECO:0000256" key="3">
    <source>
        <dbReference type="RuleBase" id="RU003707"/>
    </source>
</evidence>
<reference evidence="4" key="1">
    <citation type="submission" date="2016-04" db="EMBL/GenBank/DDBJ databases">
        <authorList>
            <person name="Evans L.H."/>
            <person name="Alamgir A."/>
            <person name="Owens N."/>
            <person name="Weber N.D."/>
            <person name="Virtaneva K."/>
            <person name="Barbian K."/>
            <person name="Babar A."/>
            <person name="Rosenke K."/>
        </authorList>
    </citation>
    <scope>NUCLEOTIDE SEQUENCE</scope>
    <source>
        <strain evidence="4">86</strain>
    </source>
</reference>
<dbReference type="Gene3D" id="3.90.226.10">
    <property type="entry name" value="2-enoyl-CoA Hydratase, Chain A, domain 1"/>
    <property type="match status" value="1"/>
</dbReference>
<dbReference type="InterPro" id="IPR014748">
    <property type="entry name" value="Enoyl-CoA_hydra_C"/>
</dbReference>
<evidence type="ECO:0000256" key="1">
    <source>
        <dbReference type="ARBA" id="ARBA00005254"/>
    </source>
</evidence>
<dbReference type="InterPro" id="IPR018376">
    <property type="entry name" value="Enoyl-CoA_hyd/isom_CS"/>
</dbReference>
<keyword evidence="2 4" id="KW-0456">Lyase</keyword>
<organism evidence="4">
    <name type="scientific">uncultured delta proteobacterium</name>
    <dbReference type="NCBI Taxonomy" id="34034"/>
    <lineage>
        <taxon>Bacteria</taxon>
        <taxon>Deltaproteobacteria</taxon>
        <taxon>environmental samples</taxon>
    </lineage>
</organism>
<accession>A0A212JAB0</accession>
<dbReference type="PANTHER" id="PTHR11941">
    <property type="entry name" value="ENOYL-COA HYDRATASE-RELATED"/>
    <property type="match status" value="1"/>
</dbReference>
<proteinExistence type="inferred from homology"/>
<dbReference type="InterPro" id="IPR001753">
    <property type="entry name" value="Enoyl-CoA_hydra/iso"/>
</dbReference>
<dbReference type="GO" id="GO:0006635">
    <property type="term" value="P:fatty acid beta-oxidation"/>
    <property type="evidence" value="ECO:0007669"/>
    <property type="project" value="TreeGrafter"/>
</dbReference>
<evidence type="ECO:0000256" key="2">
    <source>
        <dbReference type="ARBA" id="ARBA00023239"/>
    </source>
</evidence>
<dbReference type="PROSITE" id="PS00166">
    <property type="entry name" value="ENOYL_COA_HYDRATASE"/>
    <property type="match status" value="1"/>
</dbReference>
<gene>
    <name evidence="4" type="primary">crt</name>
    <name evidence="4" type="ORF">KL86DPRO_11031</name>
</gene>
<dbReference type="Gene3D" id="1.10.12.10">
    <property type="entry name" value="Lyase 2-enoyl-coa Hydratase, Chain A, domain 2"/>
    <property type="match status" value="1"/>
</dbReference>
<evidence type="ECO:0000313" key="4">
    <source>
        <dbReference type="EMBL" id="SBV96352.1"/>
    </source>
</evidence>
<dbReference type="EC" id="4.2.1.55" evidence="4"/>
<dbReference type="GO" id="GO:0016836">
    <property type="term" value="F:hydro-lyase activity"/>
    <property type="evidence" value="ECO:0007669"/>
    <property type="project" value="UniProtKB-ARBA"/>
</dbReference>
<dbReference type="PANTHER" id="PTHR11941:SF54">
    <property type="entry name" value="ENOYL-COA HYDRATASE, MITOCHONDRIAL"/>
    <property type="match status" value="1"/>
</dbReference>
<dbReference type="Pfam" id="PF00378">
    <property type="entry name" value="ECH_1"/>
    <property type="match status" value="1"/>
</dbReference>
<dbReference type="SUPFAM" id="SSF52096">
    <property type="entry name" value="ClpP/crotonase"/>
    <property type="match status" value="1"/>
</dbReference>
<dbReference type="AlphaFoldDB" id="A0A212JAB0"/>
<sequence length="259" mass="27660">MNTLLYESRGHVGILTINRPQALNAFNSEMVDELLTLFPELVKEKLRCLIITGAGEKAFMAGADIAEMNALPFDKAVHYYCDASNAAMEAVEQFPAPVIAAVNGYALGGGNELALSCDIRLAAENAVFAQPEVSLGIMPGSGGIQRLMRAVGPGKAKELLYTTNRLKAEEALAVGLVNAVYPKEELMPAALAMAEKIAANAPVGVQATKRIANASIGLTLTDSYRSELQAFGDCFKTKDQKMAMTAFVEKRKPEPFTGS</sequence>
<comment type="similarity">
    <text evidence="1 3">Belongs to the enoyl-CoA hydratase/isomerase family.</text>
</comment>
<protein>
    <submittedName>
        <fullName evidence="4">3-hydroxybutyryl-CoA dehydratase</fullName>
        <ecNumber evidence="4">4.2.1.55</ecNumber>
    </submittedName>
</protein>
<dbReference type="EMBL" id="FLUQ01000001">
    <property type="protein sequence ID" value="SBV96352.1"/>
    <property type="molecule type" value="Genomic_DNA"/>
</dbReference>
<dbReference type="InterPro" id="IPR029045">
    <property type="entry name" value="ClpP/crotonase-like_dom_sf"/>
</dbReference>
<dbReference type="CDD" id="cd06558">
    <property type="entry name" value="crotonase-like"/>
    <property type="match status" value="1"/>
</dbReference>
<dbReference type="FunFam" id="1.10.12.10:FF:000001">
    <property type="entry name" value="Probable enoyl-CoA hydratase, mitochondrial"/>
    <property type="match status" value="1"/>
</dbReference>
<name>A0A212JAB0_9DELT</name>